<dbReference type="EC" id="3.4.16.4" evidence="4"/>
<organism evidence="4 5">
    <name type="scientific">Lyngbya confervoides BDU141951</name>
    <dbReference type="NCBI Taxonomy" id="1574623"/>
    <lineage>
        <taxon>Bacteria</taxon>
        <taxon>Bacillati</taxon>
        <taxon>Cyanobacteriota</taxon>
        <taxon>Cyanophyceae</taxon>
        <taxon>Oscillatoriophycideae</taxon>
        <taxon>Oscillatoriales</taxon>
        <taxon>Microcoleaceae</taxon>
        <taxon>Lyngbya</taxon>
    </lineage>
</organism>
<dbReference type="GO" id="GO:0009002">
    <property type="term" value="F:serine-type D-Ala-D-Ala carboxypeptidase activity"/>
    <property type="evidence" value="ECO:0007669"/>
    <property type="project" value="UniProtKB-EC"/>
</dbReference>
<dbReference type="EMBL" id="JTHE03000091">
    <property type="protein sequence ID" value="MCM1984351.1"/>
    <property type="molecule type" value="Genomic_DNA"/>
</dbReference>
<name>A0ABD4T6F3_9CYAN</name>
<dbReference type="NCBIfam" id="TIGR00666">
    <property type="entry name" value="PBP4"/>
    <property type="match status" value="1"/>
</dbReference>
<proteinExistence type="inferred from homology"/>
<sequence>MTLASLGAVFLLQMPPGAQSAGAAEPDARTNLQIQACRREIKTAVETHIHQPQMRRTRWGISVKLGQAWSGQSLYQHQADQLFLPASTAKLLTTAATLQAVAPNTRIETPVWGSGSVPALKHLRIVGQGDPSITATELTQLARHLQRLGVRSIGTLIADDRQFTGSPLVPSWAWEDLQTSDGVPVNSLSFYQNSLPLDLKPQSRGQALLITWPEGTPLNPPILVNQTRTVSRSEPEFIEVQRNLGGTTMVIQGQLREGSAAERLWYAIADPAQLFLHRLQTLLREHKIQVDRSIVWDDRTPPPEGELDLKAEQPLGQLSSPPLTALLTEINRNSNNFYAESLLRRLSLVNGSAIHKAPVNGFDLGPSSLDQGLATLEMVLTKAGIDPSGYRLADGSGLSRQNLVSPNTLTDTLLAMERSPHFEPFRNSLAIAGEQGTLRQRFQGTPLVGHLWAKTGTLKGTVTLAGYLQKPTGPRLIVSIMANASDLPGLTLRQTLDQILVKIAQFPACQSIAPSSSGVGLKPLYNR</sequence>
<dbReference type="Pfam" id="PF02113">
    <property type="entry name" value="Peptidase_S13"/>
    <property type="match status" value="1"/>
</dbReference>
<dbReference type="PANTHER" id="PTHR30023:SF0">
    <property type="entry name" value="PENICILLIN-SENSITIVE CARBOXYPEPTIDASE A"/>
    <property type="match status" value="1"/>
</dbReference>
<dbReference type="RefSeq" id="WP_166276202.1">
    <property type="nucleotide sequence ID" value="NZ_JTHE03000091.1"/>
</dbReference>
<keyword evidence="3" id="KW-0732">Signal</keyword>
<dbReference type="Gene3D" id="3.40.710.10">
    <property type="entry name" value="DD-peptidase/beta-lactamase superfamily"/>
    <property type="match status" value="2"/>
</dbReference>
<keyword evidence="2 4" id="KW-0378">Hydrolase</keyword>
<keyword evidence="4" id="KW-0121">Carboxypeptidase</keyword>
<dbReference type="Proteomes" id="UP000031561">
    <property type="component" value="Unassembled WGS sequence"/>
</dbReference>
<evidence type="ECO:0000256" key="1">
    <source>
        <dbReference type="ARBA" id="ARBA00006096"/>
    </source>
</evidence>
<dbReference type="AlphaFoldDB" id="A0ABD4T6F3"/>
<feature type="signal peptide" evidence="3">
    <location>
        <begin position="1"/>
        <end position="20"/>
    </location>
</feature>
<dbReference type="Gene3D" id="3.50.80.20">
    <property type="entry name" value="D-Ala-D-Ala carboxypeptidase C, peptidase S13"/>
    <property type="match status" value="1"/>
</dbReference>
<evidence type="ECO:0000256" key="3">
    <source>
        <dbReference type="SAM" id="SignalP"/>
    </source>
</evidence>
<dbReference type="InterPro" id="IPR000667">
    <property type="entry name" value="Peptidase_S13"/>
</dbReference>
<dbReference type="PRINTS" id="PR00922">
    <property type="entry name" value="DADACBPTASE3"/>
</dbReference>
<evidence type="ECO:0000256" key="2">
    <source>
        <dbReference type="ARBA" id="ARBA00022801"/>
    </source>
</evidence>
<dbReference type="SUPFAM" id="SSF56601">
    <property type="entry name" value="beta-lactamase/transpeptidase-like"/>
    <property type="match status" value="1"/>
</dbReference>
<dbReference type="PANTHER" id="PTHR30023">
    <property type="entry name" value="D-ALANYL-D-ALANINE CARBOXYPEPTIDASE"/>
    <property type="match status" value="1"/>
</dbReference>
<gene>
    <name evidence="4" type="primary">dacB</name>
    <name evidence="4" type="ORF">QQ91_0016135</name>
</gene>
<dbReference type="InterPro" id="IPR012338">
    <property type="entry name" value="Beta-lactam/transpept-like"/>
</dbReference>
<evidence type="ECO:0000313" key="4">
    <source>
        <dbReference type="EMBL" id="MCM1984351.1"/>
    </source>
</evidence>
<reference evidence="4 5" key="1">
    <citation type="journal article" date="2015" name="Genome Announc.">
        <title>Draft Genome Sequence of Filamentous Marine Cyanobacterium Lyngbya confervoides Strain BDU141951.</title>
        <authorList>
            <person name="Chandrababunaidu M.M."/>
            <person name="Sen D."/>
            <person name="Tripathy S."/>
        </authorList>
    </citation>
    <scope>NUCLEOTIDE SEQUENCE [LARGE SCALE GENOMIC DNA]</scope>
    <source>
        <strain evidence="4 5">BDU141951</strain>
    </source>
</reference>
<comment type="caution">
    <text evidence="4">The sequence shown here is derived from an EMBL/GenBank/DDBJ whole genome shotgun (WGS) entry which is preliminary data.</text>
</comment>
<comment type="similarity">
    <text evidence="1">Belongs to the peptidase S13 family.</text>
</comment>
<feature type="chain" id="PRO_5044744287" evidence="3">
    <location>
        <begin position="21"/>
        <end position="527"/>
    </location>
</feature>
<keyword evidence="5" id="KW-1185">Reference proteome</keyword>
<evidence type="ECO:0000313" key="5">
    <source>
        <dbReference type="Proteomes" id="UP000031561"/>
    </source>
</evidence>
<accession>A0ABD4T6F3</accession>
<keyword evidence="4" id="KW-0645">Protease</keyword>
<protein>
    <submittedName>
        <fullName evidence="4">D-alanyl-D-alanine carboxypeptidase/D-alanyl-D-alanine-endopeptidase</fullName>
        <ecNumber evidence="4">3.4.16.4</ecNumber>
    </submittedName>
</protein>